<proteinExistence type="predicted"/>
<organism evidence="1 2">
    <name type="scientific">Eutrema salsugineum</name>
    <name type="common">Saltwater cress</name>
    <name type="synonym">Sisymbrium salsugineum</name>
    <dbReference type="NCBI Taxonomy" id="72664"/>
    <lineage>
        <taxon>Eukaryota</taxon>
        <taxon>Viridiplantae</taxon>
        <taxon>Streptophyta</taxon>
        <taxon>Embryophyta</taxon>
        <taxon>Tracheophyta</taxon>
        <taxon>Spermatophyta</taxon>
        <taxon>Magnoliopsida</taxon>
        <taxon>eudicotyledons</taxon>
        <taxon>Gunneridae</taxon>
        <taxon>Pentapetalae</taxon>
        <taxon>rosids</taxon>
        <taxon>malvids</taxon>
        <taxon>Brassicales</taxon>
        <taxon>Brassicaceae</taxon>
        <taxon>Eutremeae</taxon>
        <taxon>Eutrema</taxon>
    </lineage>
</organism>
<gene>
    <name evidence="1" type="ORF">EUTSA_v10019354mg</name>
</gene>
<dbReference type="Proteomes" id="UP000030689">
    <property type="component" value="Unassembled WGS sequence"/>
</dbReference>
<dbReference type="KEGG" id="eus:EUTSA_v10019354mg"/>
<dbReference type="EMBL" id="KI517953">
    <property type="protein sequence ID" value="ESQ27739.1"/>
    <property type="molecule type" value="Genomic_DNA"/>
</dbReference>
<accession>V4K9L5</accession>
<protein>
    <submittedName>
        <fullName evidence="1">Uncharacterized protein</fullName>
    </submittedName>
</protein>
<sequence length="102" mass="11730">MWEPGGIATEHDKWKGLEKCYKDGKSMRLMHRLSSILWGYGKVTELTPESSIMDIETQEVVDYVSAVVEQIGYVPREVEMPQKFSVVTKLDCADQMLKESMR</sequence>
<name>V4K9L5_EUTSA</name>
<evidence type="ECO:0000313" key="2">
    <source>
        <dbReference type="Proteomes" id="UP000030689"/>
    </source>
</evidence>
<dbReference type="AlphaFoldDB" id="V4K9L5"/>
<keyword evidence="2" id="KW-1185">Reference proteome</keyword>
<reference evidence="1 2" key="1">
    <citation type="journal article" date="2013" name="Front. Plant Sci.">
        <title>The Reference Genome of the Halophytic Plant Eutrema salsugineum.</title>
        <authorList>
            <person name="Yang R."/>
            <person name="Jarvis D.E."/>
            <person name="Chen H."/>
            <person name="Beilstein M.A."/>
            <person name="Grimwood J."/>
            <person name="Jenkins J."/>
            <person name="Shu S."/>
            <person name="Prochnik S."/>
            <person name="Xin M."/>
            <person name="Ma C."/>
            <person name="Schmutz J."/>
            <person name="Wing R.A."/>
            <person name="Mitchell-Olds T."/>
            <person name="Schumaker K.S."/>
            <person name="Wang X."/>
        </authorList>
    </citation>
    <scope>NUCLEOTIDE SEQUENCE [LARGE SCALE GENOMIC DNA]</scope>
</reference>
<dbReference type="Gramene" id="ESQ27739">
    <property type="protein sequence ID" value="ESQ27739"/>
    <property type="gene ID" value="EUTSA_v10019354mg"/>
</dbReference>
<evidence type="ECO:0000313" key="1">
    <source>
        <dbReference type="EMBL" id="ESQ27739.1"/>
    </source>
</evidence>